<evidence type="ECO:0000313" key="2">
    <source>
        <dbReference type="EMBL" id="ALH80015.1"/>
    </source>
</evidence>
<feature type="transmembrane region" description="Helical" evidence="1">
    <location>
        <begin position="154"/>
        <end position="174"/>
    </location>
</feature>
<feature type="transmembrane region" description="Helical" evidence="1">
    <location>
        <begin position="47"/>
        <end position="67"/>
    </location>
</feature>
<feature type="transmembrane region" description="Helical" evidence="1">
    <location>
        <begin position="121"/>
        <end position="142"/>
    </location>
</feature>
<keyword evidence="1" id="KW-0472">Membrane</keyword>
<feature type="transmembrane region" description="Helical" evidence="1">
    <location>
        <begin position="186"/>
        <end position="204"/>
    </location>
</feature>
<keyword evidence="1" id="KW-1133">Transmembrane helix</keyword>
<dbReference type="PATRIC" id="fig|33050.5.peg.1339"/>
<organism evidence="2 3">
    <name type="scientific">Sphingopyxis macrogoltabida</name>
    <name type="common">Sphingomonas macrogoltabidus</name>
    <dbReference type="NCBI Taxonomy" id="33050"/>
    <lineage>
        <taxon>Bacteria</taxon>
        <taxon>Pseudomonadati</taxon>
        <taxon>Pseudomonadota</taxon>
        <taxon>Alphaproteobacteria</taxon>
        <taxon>Sphingomonadales</taxon>
        <taxon>Sphingomonadaceae</taxon>
        <taxon>Sphingopyxis</taxon>
    </lineage>
</organism>
<dbReference type="KEGG" id="smag:AN936_06430"/>
<reference evidence="2 3" key="1">
    <citation type="journal article" date="2015" name="Genome Announc.">
        <title>Complete Genome Sequence of Polypropylene Glycol- and Polyethylene Glycol-Degrading Sphingopyxis macrogoltabida Strain EY-1.</title>
        <authorList>
            <person name="Ohtsubo Y."/>
            <person name="Nagata Y."/>
            <person name="Numata M."/>
            <person name="Tsuchikane K."/>
            <person name="Hosoyama A."/>
            <person name="Yamazoe A."/>
            <person name="Tsuda M."/>
            <person name="Fujita N."/>
            <person name="Kawai F."/>
        </authorList>
    </citation>
    <scope>NUCLEOTIDE SEQUENCE [LARGE SCALE GENOMIC DNA]</scope>
    <source>
        <strain evidence="2 3">EY-1</strain>
    </source>
</reference>
<feature type="transmembrane region" description="Helical" evidence="1">
    <location>
        <begin position="14"/>
        <end position="35"/>
    </location>
</feature>
<evidence type="ECO:0000313" key="3">
    <source>
        <dbReference type="Proteomes" id="UP000058074"/>
    </source>
</evidence>
<sequence length="207" mass="22424">MTSDPAGKRKRPRLIWPVVIVFVTIFLMGLAAGYLDAMREAGENAPPAAVGAGLALLAGMAAMALYLRRVGKFWEGWSKRKRLYWTCLAIAATIGVLSGILDRSGTSNPGDPLFGNGALSPAVAIGLALLWAGGLAVLIPLYERSIDDHERQAYWRAGLAGYYAFIIPAPAWWVLHRAGLVPPVDAMLLFLAALLVNAAVYFWLKFR</sequence>
<name>A0A0N9UY96_SPHMC</name>
<dbReference type="RefSeq" id="WP_234715760.1">
    <property type="nucleotide sequence ID" value="NZ_CP012700.1"/>
</dbReference>
<gene>
    <name evidence="2" type="ORF">AN936_06430</name>
</gene>
<keyword evidence="1" id="KW-0812">Transmembrane</keyword>
<proteinExistence type="predicted"/>
<dbReference type="AlphaFoldDB" id="A0A0N9UY96"/>
<dbReference type="EMBL" id="CP012700">
    <property type="protein sequence ID" value="ALH80015.1"/>
    <property type="molecule type" value="Genomic_DNA"/>
</dbReference>
<dbReference type="Proteomes" id="UP000058074">
    <property type="component" value="Chromosome"/>
</dbReference>
<accession>A0A0N9UY96</accession>
<feature type="transmembrane region" description="Helical" evidence="1">
    <location>
        <begin position="83"/>
        <end position="101"/>
    </location>
</feature>
<protein>
    <submittedName>
        <fullName evidence="2">Uncharacterized protein</fullName>
    </submittedName>
</protein>
<evidence type="ECO:0000256" key="1">
    <source>
        <dbReference type="SAM" id="Phobius"/>
    </source>
</evidence>